<evidence type="ECO:0000313" key="1">
    <source>
        <dbReference type="EMBL" id="KAJ9595309.1"/>
    </source>
</evidence>
<dbReference type="EMBL" id="JASPKZ010002561">
    <property type="protein sequence ID" value="KAJ9595309.1"/>
    <property type="molecule type" value="Genomic_DNA"/>
</dbReference>
<dbReference type="AlphaFoldDB" id="A0AAD8AA85"/>
<proteinExistence type="predicted"/>
<dbReference type="Proteomes" id="UP001233999">
    <property type="component" value="Unassembled WGS sequence"/>
</dbReference>
<comment type="caution">
    <text evidence="1">The sequence shown here is derived from an EMBL/GenBank/DDBJ whole genome shotgun (WGS) entry which is preliminary data.</text>
</comment>
<accession>A0AAD8AA85</accession>
<name>A0AAD8AA85_DIPPU</name>
<reference evidence="1" key="1">
    <citation type="journal article" date="2023" name="IScience">
        <title>Live-bearing cockroach genome reveals convergent evolutionary mechanisms linked to viviparity in insects and beyond.</title>
        <authorList>
            <person name="Fouks B."/>
            <person name="Harrison M.C."/>
            <person name="Mikhailova A.A."/>
            <person name="Marchal E."/>
            <person name="English S."/>
            <person name="Carruthers M."/>
            <person name="Jennings E.C."/>
            <person name="Chiamaka E.L."/>
            <person name="Frigard R.A."/>
            <person name="Pippel M."/>
            <person name="Attardo G.M."/>
            <person name="Benoit J.B."/>
            <person name="Bornberg-Bauer E."/>
            <person name="Tobe S.S."/>
        </authorList>
    </citation>
    <scope>NUCLEOTIDE SEQUENCE</scope>
    <source>
        <strain evidence="1">Stay&amp;Tobe</strain>
    </source>
</reference>
<sequence>PLVLELVSLLSFDKMRHEIGENLERSPQKSLPKLAQQARNQFKDGPVRFYIGSPFHSRCCYNDLEDFQATTLEDARRCLWRNVGELQASRQRPTVQKSSRSSYY</sequence>
<gene>
    <name evidence="1" type="ORF">L9F63_027306</name>
</gene>
<evidence type="ECO:0000313" key="2">
    <source>
        <dbReference type="Proteomes" id="UP001233999"/>
    </source>
</evidence>
<organism evidence="1 2">
    <name type="scientific">Diploptera punctata</name>
    <name type="common">Pacific beetle cockroach</name>
    <dbReference type="NCBI Taxonomy" id="6984"/>
    <lineage>
        <taxon>Eukaryota</taxon>
        <taxon>Metazoa</taxon>
        <taxon>Ecdysozoa</taxon>
        <taxon>Arthropoda</taxon>
        <taxon>Hexapoda</taxon>
        <taxon>Insecta</taxon>
        <taxon>Pterygota</taxon>
        <taxon>Neoptera</taxon>
        <taxon>Polyneoptera</taxon>
        <taxon>Dictyoptera</taxon>
        <taxon>Blattodea</taxon>
        <taxon>Blaberoidea</taxon>
        <taxon>Blaberidae</taxon>
        <taxon>Diplopterinae</taxon>
        <taxon>Diploptera</taxon>
    </lineage>
</organism>
<feature type="non-terminal residue" evidence="1">
    <location>
        <position position="104"/>
    </location>
</feature>
<reference evidence="1" key="2">
    <citation type="submission" date="2023-05" db="EMBL/GenBank/DDBJ databases">
        <authorList>
            <person name="Fouks B."/>
        </authorList>
    </citation>
    <scope>NUCLEOTIDE SEQUENCE</scope>
    <source>
        <strain evidence="1">Stay&amp;Tobe</strain>
        <tissue evidence="1">Testes</tissue>
    </source>
</reference>
<protein>
    <submittedName>
        <fullName evidence="1">Uncharacterized protein</fullName>
    </submittedName>
</protein>
<feature type="non-terminal residue" evidence="1">
    <location>
        <position position="1"/>
    </location>
</feature>
<keyword evidence="2" id="KW-1185">Reference proteome</keyword>